<evidence type="ECO:0000256" key="7">
    <source>
        <dbReference type="SAM" id="MobiDB-lite"/>
    </source>
</evidence>
<keyword evidence="3" id="KW-1003">Cell membrane</keyword>
<keyword evidence="4" id="KW-0963">Cytoplasm</keyword>
<dbReference type="PANTHER" id="PTHR31220">
    <property type="entry name" value="HYCCIN RELATED"/>
    <property type="match status" value="1"/>
</dbReference>
<gene>
    <name evidence="8" type="ORF">DSTB1V02_LOCUS758</name>
</gene>
<comment type="subcellular location">
    <subcellularLocation>
        <location evidence="1">Cell membrane</location>
    </subcellularLocation>
    <subcellularLocation>
        <location evidence="2">Cytoplasm</location>
        <location evidence="2">Cytosol</location>
    </subcellularLocation>
</comment>
<evidence type="ECO:0000256" key="6">
    <source>
        <dbReference type="ARBA" id="ARBA00034482"/>
    </source>
</evidence>
<dbReference type="OrthoDB" id="18937at2759"/>
<keyword evidence="5" id="KW-0472">Membrane</keyword>
<evidence type="ECO:0000256" key="3">
    <source>
        <dbReference type="ARBA" id="ARBA00022475"/>
    </source>
</evidence>
<feature type="region of interest" description="Disordered" evidence="7">
    <location>
        <begin position="334"/>
        <end position="378"/>
    </location>
</feature>
<dbReference type="Pfam" id="PF09790">
    <property type="entry name" value="Hyccin"/>
    <property type="match status" value="1"/>
</dbReference>
<name>A0A7R8ZXP4_9CRUS</name>
<evidence type="ECO:0000256" key="4">
    <source>
        <dbReference type="ARBA" id="ARBA00022490"/>
    </source>
</evidence>
<dbReference type="EMBL" id="LR899576">
    <property type="protein sequence ID" value="CAD7240747.1"/>
    <property type="molecule type" value="Genomic_DNA"/>
</dbReference>
<organism evidence="8">
    <name type="scientific">Darwinula stevensoni</name>
    <dbReference type="NCBI Taxonomy" id="69355"/>
    <lineage>
        <taxon>Eukaryota</taxon>
        <taxon>Metazoa</taxon>
        <taxon>Ecdysozoa</taxon>
        <taxon>Arthropoda</taxon>
        <taxon>Crustacea</taxon>
        <taxon>Oligostraca</taxon>
        <taxon>Ostracoda</taxon>
        <taxon>Podocopa</taxon>
        <taxon>Podocopida</taxon>
        <taxon>Darwinulocopina</taxon>
        <taxon>Darwinuloidea</taxon>
        <taxon>Darwinulidae</taxon>
        <taxon>Darwinula</taxon>
    </lineage>
</organism>
<dbReference type="EMBL" id="CAJPEV010000059">
    <property type="protein sequence ID" value="CAG0879792.1"/>
    <property type="molecule type" value="Genomic_DNA"/>
</dbReference>
<dbReference type="InterPro" id="IPR018619">
    <property type="entry name" value="Hyccin"/>
</dbReference>
<dbReference type="GO" id="GO:0072659">
    <property type="term" value="P:protein localization to plasma membrane"/>
    <property type="evidence" value="ECO:0007669"/>
    <property type="project" value="TreeGrafter"/>
</dbReference>
<evidence type="ECO:0000256" key="5">
    <source>
        <dbReference type="ARBA" id="ARBA00023136"/>
    </source>
</evidence>
<sequence>MEFVKDWVASCGEDEGAYIELLENEDLINAIFQFLEDELNHSGIEVLLKELCDILHHIYSLNDPQYTKAVVAFLPTLVWAYLHSFLHSMQKNSQSLEVLLLFIHNQESYNTVDHIPVKEGFRIPTLALGSLYHNPALLQNNVLTEAALRRLEEGHSVQWRPIPVVDAMTAYSRLPVLATLLHVYNRYTPVLKALFLTALCTAASRITLMGFRKLLKSESTKSLPSLGDGLSSPEKRFPVSVDLLLELLTAAYVSMYNGCSDAAAQTIKDIEWRARYELYPEVLLVTSAIRNSTNNFSGEAGPMGIHVQTSLREKAPAMSKNLITNASFRTKKLPEDIPVQAGSPDSVGTGPLASIVEEKDKEKKEEKEEATSKGLKGIPLRIGQKVLPRASPLVLSKREPISNNIEMEELQS</sequence>
<proteinExistence type="inferred from homology"/>
<dbReference type="AlphaFoldDB" id="A0A7R8ZXP4"/>
<dbReference type="GO" id="GO:0046854">
    <property type="term" value="P:phosphatidylinositol phosphate biosynthetic process"/>
    <property type="evidence" value="ECO:0007669"/>
    <property type="project" value="TreeGrafter"/>
</dbReference>
<dbReference type="GO" id="GO:0005886">
    <property type="term" value="C:plasma membrane"/>
    <property type="evidence" value="ECO:0007669"/>
    <property type="project" value="UniProtKB-SubCell"/>
</dbReference>
<dbReference type="Proteomes" id="UP000677054">
    <property type="component" value="Unassembled WGS sequence"/>
</dbReference>
<evidence type="ECO:0000313" key="9">
    <source>
        <dbReference type="Proteomes" id="UP000677054"/>
    </source>
</evidence>
<dbReference type="PANTHER" id="PTHR31220:SF1">
    <property type="entry name" value="GH21176P"/>
    <property type="match status" value="1"/>
</dbReference>
<evidence type="ECO:0000256" key="1">
    <source>
        <dbReference type="ARBA" id="ARBA00004236"/>
    </source>
</evidence>
<keyword evidence="9" id="KW-1185">Reference proteome</keyword>
<dbReference type="GO" id="GO:0005829">
    <property type="term" value="C:cytosol"/>
    <property type="evidence" value="ECO:0007669"/>
    <property type="project" value="UniProtKB-SubCell"/>
</dbReference>
<comment type="similarity">
    <text evidence="6">Belongs to the Hyccin family.</text>
</comment>
<accession>A0A7R8ZXP4</accession>
<evidence type="ECO:0000256" key="2">
    <source>
        <dbReference type="ARBA" id="ARBA00004514"/>
    </source>
</evidence>
<evidence type="ECO:0000313" key="8">
    <source>
        <dbReference type="EMBL" id="CAD7240747.1"/>
    </source>
</evidence>
<evidence type="ECO:0008006" key="10">
    <source>
        <dbReference type="Google" id="ProtNLM"/>
    </source>
</evidence>
<feature type="compositionally biased region" description="Basic and acidic residues" evidence="7">
    <location>
        <begin position="356"/>
        <end position="371"/>
    </location>
</feature>
<protein>
    <recommendedName>
        <fullName evidence="10">Hyccin</fullName>
    </recommendedName>
</protein>
<reference evidence="8" key="1">
    <citation type="submission" date="2020-11" db="EMBL/GenBank/DDBJ databases">
        <authorList>
            <person name="Tran Van P."/>
        </authorList>
    </citation>
    <scope>NUCLEOTIDE SEQUENCE</scope>
</reference>